<dbReference type="InterPro" id="IPR036953">
    <property type="entry name" value="GreA/GreB_C_sf"/>
</dbReference>
<sequence length="1750" mass="201943">MVLTEKFLNELQKRLKIGNRRGVHLNALPGSSRYKFDFTRLAHIEEGLPQRFLDALLSQQPLKFRISWKDNVPDLNLLFEEEQIQLARITKAFENLINQTDAIESEKGVNTFGFGFPLLVRRDRADNKLTVAPILIWSLRIKRTKEFNTWEIQRNDDDPIYINEVLINHLQNDVNIEIGQIPNDMLDDGLISKDELVDICCQLIRNINTTSSNELEATFRKKLDAVAPINDKAHYEKLPLNATNSLIEFGGLFSIFEVQKQNIINDYNKLLALSGQRIETDDLTGNSFQSISSIQTDPSQQGILNSLESTRNVLIQGPPGTGKSQTLTAILVNALENNKRTIVVCEKRTALEVLYEALVKKGLGYSCILIRDIVKDRRAVVDSVRDRIDNSEYKKYRYDYSKESLDDIVERATMLIDNINKKHQKIDTKLIGNQTWSDTVGQLLKELRRLEDDIPSNKFKNADFNYTTEELKGWIDLVKNGQRYYSSFYPIAEKAFLNPQKLTGDAPFVIEENLKNDFENYEAQVRYLETTLTEVKAAYEKKRNAEIQYQISEIETRIEKLSALAGWFEHLVATSKRKFIDARQNEFTHQVSMVRACTDFLMKQDERLSGLIVECKKTYDTKRKFVLNDQILKIERILSPIDTLIEQNRGNQDFISEKKLNSIGYKILALVSSKRKQTLADYASIKALFEDLERTLEDCADIDMKIPTDAIDQKIASIEPLRNSLKETAATFSIKTDKEYSNLKLNLISELQQDHLLPIQDAFEKSRPENKEILEGILLEFHFFLTKLHEVSQNLNRVIELGKDLPKDIKLSGPLCNVKPIVTDILHNIKLKELNFEQSLETEFLDLRLNDVLSKENNHLIHAYAQIPSMDPTLAETVKTICKDFEEYISKINVAFRELADNLQAAKDIKLNIKFNRSYLNNKVILEEIKPRIAKIVDEIDNKIQAEFALIDLLNTDPARVGIDSLIQLQQGTVSLVEKFNSDAWLKTSIKFKSFQSIIEQANIQINAKNAYFDQEQDYFSIEFKWFQFYNALSEFQRLVVDELKQTRHWERVFMIIYLNAVLIKNGDINLPTDDQAQVELNEVLGNVEKEQLKYIKEFWYSKQIDATKQFQENNNGLSVENLYNKRSSPQNRRLSLRQIVQKDANLFTTFFPIILTSPDVASNLFKGMNGYFDIVMFDEASQLRIEDNLPAILKGRQVIIAGDEHQMPPSNYFSKVFDGSIEDDTDLEEEDEIKYNQEDGLLNCESLLDFGAELNFDKKHLDFHYRSRHPFLIDFSNYAFYNQRLKPLPNSFDYIPIKYIQVDGTFSDHVNDSEAEMVISIIEHNIHRLPNGKYPSLGIATFNIAQRDLIKSKILQRLKLPKYAEFNTKIQELEENGMFVKNLENIQGDERDVIILSTTYGKGQAGNFAQRFGPINYQKGYRLLNVIITRAKYKVYCCTSVPEENFLNYKDFLFSEGSNNKRGAFYAYLAYCKAVSESDHQSRLAVLTTLAENTARSVSLDPRDLSELESPFEEEVYQVLIDHFGPDKVTPQLKFGGFRIDIVYDPKLPGVKKIAIECDGATFHSSNEAYLHDIHRQKILENHGFVFHRIWSTNWWRSHRRETERLINFIREVEQSSLLEVEDDSLTSLAFTDDVKMVEQYVVKDMLAQRGKETKEFTQAAEQEIPVQVDEYGTSRVKEKSKVVVKYLNNGKSLKIRLVQTQHNKPAAKNDFQDLYHRSPLAVSLQGHSVGDIVKIGELDNFVEILEIA</sequence>
<proteinExistence type="predicted"/>
<dbReference type="EMBL" id="BMER01000003">
    <property type="protein sequence ID" value="GGG94159.1"/>
    <property type="molecule type" value="Genomic_DNA"/>
</dbReference>
<feature type="domain" description="DNA2/NAM7 helicase-like C-terminal" evidence="3">
    <location>
        <begin position="1260"/>
        <end position="1437"/>
    </location>
</feature>
<dbReference type="Pfam" id="PF13195">
    <property type="entry name" value="DUF4011"/>
    <property type="match status" value="1"/>
</dbReference>
<dbReference type="CDD" id="cd18808">
    <property type="entry name" value="SF1_C_Upf1"/>
    <property type="match status" value="1"/>
</dbReference>
<dbReference type="InterPro" id="IPR045055">
    <property type="entry name" value="DNA2/NAM7-like"/>
</dbReference>
<dbReference type="InterPro" id="IPR047187">
    <property type="entry name" value="SF1_C_Upf1"/>
</dbReference>
<dbReference type="GO" id="GO:0032784">
    <property type="term" value="P:regulation of DNA-templated transcription elongation"/>
    <property type="evidence" value="ECO:0007669"/>
    <property type="project" value="InterPro"/>
</dbReference>
<dbReference type="Proteomes" id="UP000660862">
    <property type="component" value="Unassembled WGS sequence"/>
</dbReference>
<dbReference type="Pfam" id="PF13086">
    <property type="entry name" value="AAA_11"/>
    <property type="match status" value="1"/>
</dbReference>
<evidence type="ECO:0000313" key="6">
    <source>
        <dbReference type="Proteomes" id="UP000660862"/>
    </source>
</evidence>
<reference evidence="5" key="1">
    <citation type="journal article" date="2014" name="Int. J. Syst. Evol. Microbiol.">
        <title>Complete genome sequence of Corynebacterium casei LMG S-19264T (=DSM 44701T), isolated from a smear-ripened cheese.</title>
        <authorList>
            <consortium name="US DOE Joint Genome Institute (JGI-PGF)"/>
            <person name="Walter F."/>
            <person name="Albersmeier A."/>
            <person name="Kalinowski J."/>
            <person name="Ruckert C."/>
        </authorList>
    </citation>
    <scope>NUCLEOTIDE SEQUENCE</scope>
    <source>
        <strain evidence="5">CGMCC 1.12195</strain>
    </source>
</reference>
<evidence type="ECO:0008006" key="7">
    <source>
        <dbReference type="Google" id="ProtNLM"/>
    </source>
</evidence>
<dbReference type="PANTHER" id="PTHR10887">
    <property type="entry name" value="DNA2/NAM7 HELICASE FAMILY"/>
    <property type="match status" value="1"/>
</dbReference>
<dbReference type="Pfam" id="PF13087">
    <property type="entry name" value="AAA_12"/>
    <property type="match status" value="1"/>
</dbReference>
<feature type="coiled-coil region" evidence="1">
    <location>
        <begin position="511"/>
        <end position="564"/>
    </location>
</feature>
<dbReference type="Gene3D" id="3.40.960.10">
    <property type="entry name" value="VSR Endonuclease"/>
    <property type="match status" value="1"/>
</dbReference>
<dbReference type="PANTHER" id="PTHR10887:SF495">
    <property type="entry name" value="HELICASE SENATAXIN ISOFORM X1-RELATED"/>
    <property type="match status" value="1"/>
</dbReference>
<evidence type="ECO:0000313" key="5">
    <source>
        <dbReference type="EMBL" id="GGG94159.1"/>
    </source>
</evidence>
<keyword evidence="6" id="KW-1185">Reference proteome</keyword>
<reference evidence="5" key="2">
    <citation type="submission" date="2020-09" db="EMBL/GenBank/DDBJ databases">
        <authorList>
            <person name="Sun Q."/>
            <person name="Zhou Y."/>
        </authorList>
    </citation>
    <scope>NUCLEOTIDE SEQUENCE</scope>
    <source>
        <strain evidence="5">CGMCC 1.12195</strain>
    </source>
</reference>
<organism evidence="5 6">
    <name type="scientific">Parapedobacter pyrenivorans</name>
    <dbReference type="NCBI Taxonomy" id="1305674"/>
    <lineage>
        <taxon>Bacteria</taxon>
        <taxon>Pseudomonadati</taxon>
        <taxon>Bacteroidota</taxon>
        <taxon>Sphingobacteriia</taxon>
        <taxon>Sphingobacteriales</taxon>
        <taxon>Sphingobacteriaceae</taxon>
        <taxon>Parapedobacter</taxon>
    </lineage>
</organism>
<dbReference type="InterPro" id="IPR041679">
    <property type="entry name" value="DNA2/NAM7-like_C"/>
</dbReference>
<feature type="domain" description="DNA2/NAM7 helicase helicase" evidence="2">
    <location>
        <begin position="299"/>
        <end position="453"/>
    </location>
</feature>
<feature type="domain" description="Restriction endonuclease type II-like" evidence="4">
    <location>
        <begin position="1513"/>
        <end position="1611"/>
    </location>
</feature>
<dbReference type="RefSeq" id="WP_229738805.1">
    <property type="nucleotide sequence ID" value="NZ_BMER01000003.1"/>
</dbReference>
<evidence type="ECO:0000256" key="1">
    <source>
        <dbReference type="SAM" id="Coils"/>
    </source>
</evidence>
<dbReference type="GO" id="GO:0003677">
    <property type="term" value="F:DNA binding"/>
    <property type="evidence" value="ECO:0007669"/>
    <property type="project" value="InterPro"/>
</dbReference>
<evidence type="ECO:0000259" key="3">
    <source>
        <dbReference type="Pfam" id="PF13087"/>
    </source>
</evidence>
<dbReference type="GO" id="GO:0004386">
    <property type="term" value="F:helicase activity"/>
    <property type="evidence" value="ECO:0007669"/>
    <property type="project" value="InterPro"/>
</dbReference>
<name>A0A917MCW2_9SPHI</name>
<dbReference type="InterPro" id="IPR041677">
    <property type="entry name" value="DNA2/NAM7_AAA_11"/>
</dbReference>
<keyword evidence="1" id="KW-0175">Coiled coil</keyword>
<dbReference type="Gene3D" id="3.40.50.300">
    <property type="entry name" value="P-loop containing nucleotide triphosphate hydrolases"/>
    <property type="match status" value="3"/>
</dbReference>
<accession>A0A917MCW2</accession>
<comment type="caution">
    <text evidence="5">The sequence shown here is derived from an EMBL/GenBank/DDBJ whole genome shotgun (WGS) entry which is preliminary data.</text>
</comment>
<dbReference type="InterPro" id="IPR027417">
    <property type="entry name" value="P-loop_NTPase"/>
</dbReference>
<gene>
    <name evidence="5" type="ORF">GCM10007415_31530</name>
</gene>
<dbReference type="SUPFAM" id="SSF52540">
    <property type="entry name" value="P-loop containing nucleoside triphosphate hydrolases"/>
    <property type="match status" value="1"/>
</dbReference>
<protein>
    <recommendedName>
        <fullName evidence="7">Superfamily I DNA and/or RNA helicase</fullName>
    </recommendedName>
</protein>
<dbReference type="SUPFAM" id="SSF52980">
    <property type="entry name" value="Restriction endonuclease-like"/>
    <property type="match status" value="1"/>
</dbReference>
<evidence type="ECO:0000259" key="2">
    <source>
        <dbReference type="Pfam" id="PF13086"/>
    </source>
</evidence>
<dbReference type="Gene3D" id="3.10.50.30">
    <property type="entry name" value="Transcription elongation factor, GreA/GreB, C-terminal domain"/>
    <property type="match status" value="1"/>
</dbReference>
<dbReference type="InterPro" id="IPR011335">
    <property type="entry name" value="Restrct_endonuc-II-like"/>
</dbReference>
<dbReference type="InterPro" id="IPR025103">
    <property type="entry name" value="DUF4011"/>
</dbReference>
<dbReference type="InterPro" id="IPR049468">
    <property type="entry name" value="Restrct_endonuc-II-like_dom"/>
</dbReference>
<evidence type="ECO:0000259" key="4">
    <source>
        <dbReference type="Pfam" id="PF18741"/>
    </source>
</evidence>
<dbReference type="Pfam" id="PF18741">
    <property type="entry name" value="MTES_1575"/>
    <property type="match status" value="1"/>
</dbReference>